<organism evidence="2 3">
    <name type="scientific">Corynebacterium otitidis ATCC 51513</name>
    <dbReference type="NCBI Taxonomy" id="883169"/>
    <lineage>
        <taxon>Bacteria</taxon>
        <taxon>Bacillati</taxon>
        <taxon>Actinomycetota</taxon>
        <taxon>Actinomycetes</taxon>
        <taxon>Mycobacteriales</taxon>
        <taxon>Corynebacteriaceae</taxon>
        <taxon>Corynebacterium</taxon>
    </lineage>
</organism>
<comment type="caution">
    <text evidence="2">The sequence shown here is derived from an EMBL/GenBank/DDBJ whole genome shotgun (WGS) entry which is preliminary data.</text>
</comment>
<dbReference type="RefSeq" id="WP_004600904.1">
    <property type="nucleotide sequence ID" value="NZ_HF541866.1"/>
</dbReference>
<name>K0YF91_9CORY</name>
<reference evidence="2 3" key="1">
    <citation type="submission" date="2012-08" db="EMBL/GenBank/DDBJ databases">
        <title>The Genome Sequence of Turicella otitidis ATCC 51513.</title>
        <authorList>
            <consortium name="The Broad Institute Genome Sequencing Platform"/>
            <person name="Earl A."/>
            <person name="Ward D."/>
            <person name="Feldgarden M."/>
            <person name="Gevers D."/>
            <person name="Huys G."/>
            <person name="Walker B."/>
            <person name="Young S.K."/>
            <person name="Zeng Q."/>
            <person name="Gargeya S."/>
            <person name="Fitzgerald M."/>
            <person name="Haas B."/>
            <person name="Abouelleil A."/>
            <person name="Alvarado L."/>
            <person name="Arachchi H.M."/>
            <person name="Berlin A.M."/>
            <person name="Chapman S.B."/>
            <person name="Goldberg J."/>
            <person name="Griggs A."/>
            <person name="Gujja S."/>
            <person name="Hansen M."/>
            <person name="Howarth C."/>
            <person name="Imamovic A."/>
            <person name="Larimer J."/>
            <person name="McCowen C."/>
            <person name="Montmayeur A."/>
            <person name="Murphy C."/>
            <person name="Neiman D."/>
            <person name="Pearson M."/>
            <person name="Priest M."/>
            <person name="Roberts A."/>
            <person name="Saif S."/>
            <person name="Shea T."/>
            <person name="Sisk P."/>
            <person name="Sykes S."/>
            <person name="Wortman J."/>
            <person name="Nusbaum C."/>
            <person name="Birren B."/>
        </authorList>
    </citation>
    <scope>NUCLEOTIDE SEQUENCE [LARGE SCALE GENOMIC DNA]</scope>
    <source>
        <strain evidence="2 3">ATCC 51513</strain>
    </source>
</reference>
<keyword evidence="1" id="KW-1133">Transmembrane helix</keyword>
<keyword evidence="3" id="KW-1185">Reference proteome</keyword>
<dbReference type="EMBL" id="AHAE01000045">
    <property type="protein sequence ID" value="EJZ82031.1"/>
    <property type="molecule type" value="Genomic_DNA"/>
</dbReference>
<sequence length="60" mass="6240">MGVPDNARETARILGENLPVVLLAVAVLCGAAGPMLAAAALAAVFASRALRAWVVRRSRR</sequence>
<keyword evidence="1" id="KW-0472">Membrane</keyword>
<dbReference type="HOGENOM" id="CLU_2940506_0_0_11"/>
<gene>
    <name evidence="2" type="ORF">HMPREF9719_01014</name>
</gene>
<proteinExistence type="predicted"/>
<evidence type="ECO:0000256" key="1">
    <source>
        <dbReference type="SAM" id="Phobius"/>
    </source>
</evidence>
<evidence type="ECO:0000313" key="3">
    <source>
        <dbReference type="Proteomes" id="UP000006078"/>
    </source>
</evidence>
<evidence type="ECO:0000313" key="2">
    <source>
        <dbReference type="EMBL" id="EJZ82031.1"/>
    </source>
</evidence>
<dbReference type="Proteomes" id="UP000006078">
    <property type="component" value="Unassembled WGS sequence"/>
</dbReference>
<feature type="transmembrane region" description="Helical" evidence="1">
    <location>
        <begin position="20"/>
        <end position="50"/>
    </location>
</feature>
<keyword evidence="1" id="KW-0812">Transmembrane</keyword>
<accession>K0YF91</accession>
<protein>
    <submittedName>
        <fullName evidence="2">Uncharacterized protein</fullName>
    </submittedName>
</protein>
<dbReference type="AlphaFoldDB" id="K0YF91"/>